<sequence>MLYNVAYCSNYSPVNYHHQQQVCRLTEALKTILTIAN</sequence>
<dbReference type="EMBL" id="LRGB01000915">
    <property type="protein sequence ID" value="KZS15172.1"/>
    <property type="molecule type" value="Genomic_DNA"/>
</dbReference>
<dbReference type="AlphaFoldDB" id="A0A162CFC8"/>
<organism evidence="1 2">
    <name type="scientific">Daphnia magna</name>
    <dbReference type="NCBI Taxonomy" id="35525"/>
    <lineage>
        <taxon>Eukaryota</taxon>
        <taxon>Metazoa</taxon>
        <taxon>Ecdysozoa</taxon>
        <taxon>Arthropoda</taxon>
        <taxon>Crustacea</taxon>
        <taxon>Branchiopoda</taxon>
        <taxon>Diplostraca</taxon>
        <taxon>Cladocera</taxon>
        <taxon>Anomopoda</taxon>
        <taxon>Daphniidae</taxon>
        <taxon>Daphnia</taxon>
    </lineage>
</organism>
<gene>
    <name evidence="1" type="ORF">APZ42_019223</name>
</gene>
<comment type="caution">
    <text evidence="1">The sequence shown here is derived from an EMBL/GenBank/DDBJ whole genome shotgun (WGS) entry which is preliminary data.</text>
</comment>
<dbReference type="Proteomes" id="UP000076858">
    <property type="component" value="Unassembled WGS sequence"/>
</dbReference>
<evidence type="ECO:0000313" key="2">
    <source>
        <dbReference type="Proteomes" id="UP000076858"/>
    </source>
</evidence>
<accession>A0A162CFC8</accession>
<proteinExistence type="predicted"/>
<evidence type="ECO:0000313" key="1">
    <source>
        <dbReference type="EMBL" id="KZS15172.1"/>
    </source>
</evidence>
<keyword evidence="2" id="KW-1185">Reference proteome</keyword>
<protein>
    <submittedName>
        <fullName evidence="1">Uncharacterized protein</fullName>
    </submittedName>
</protein>
<name>A0A162CFC8_9CRUS</name>
<reference evidence="1 2" key="1">
    <citation type="submission" date="2016-03" db="EMBL/GenBank/DDBJ databases">
        <title>EvidentialGene: Evidence-directed Construction of Genes on Genomes.</title>
        <authorList>
            <person name="Gilbert D.G."/>
            <person name="Choi J.-H."/>
            <person name="Mockaitis K."/>
            <person name="Colbourne J."/>
            <person name="Pfrender M."/>
        </authorList>
    </citation>
    <scope>NUCLEOTIDE SEQUENCE [LARGE SCALE GENOMIC DNA]</scope>
    <source>
        <strain evidence="1 2">Xinb3</strain>
        <tissue evidence="1">Complete organism</tissue>
    </source>
</reference>